<dbReference type="InterPro" id="IPR040846">
    <property type="entry name" value="ORF_12_N"/>
</dbReference>
<dbReference type="RefSeq" id="WP_141865911.1">
    <property type="nucleotide sequence ID" value="NZ_BAABAN010000004.1"/>
</dbReference>
<feature type="region of interest" description="Disordered" evidence="1">
    <location>
        <begin position="154"/>
        <end position="181"/>
    </location>
</feature>
<evidence type="ECO:0000313" key="4">
    <source>
        <dbReference type="EMBL" id="TQL72637.1"/>
    </source>
</evidence>
<feature type="chain" id="PRO_5021908567" description="ORF 12 gene product N-terminal domain-containing protein" evidence="2">
    <location>
        <begin position="27"/>
        <end position="181"/>
    </location>
</feature>
<keyword evidence="2" id="KW-0732">Signal</keyword>
<dbReference type="Proteomes" id="UP000319746">
    <property type="component" value="Unassembled WGS sequence"/>
</dbReference>
<evidence type="ECO:0000256" key="1">
    <source>
        <dbReference type="SAM" id="MobiDB-lite"/>
    </source>
</evidence>
<name>A0A543AJ73_9MICC</name>
<gene>
    <name evidence="4" type="ORF">FB556_1303</name>
</gene>
<dbReference type="PROSITE" id="PS51257">
    <property type="entry name" value="PROKAR_LIPOPROTEIN"/>
    <property type="match status" value="1"/>
</dbReference>
<accession>A0A543AJ73</accession>
<dbReference type="Pfam" id="PF18042">
    <property type="entry name" value="ORF_12_N"/>
    <property type="match status" value="1"/>
</dbReference>
<comment type="caution">
    <text evidence="4">The sequence shown here is derived from an EMBL/GenBank/DDBJ whole genome shotgun (WGS) entry which is preliminary data.</text>
</comment>
<reference evidence="4 5" key="1">
    <citation type="submission" date="2019-06" db="EMBL/GenBank/DDBJ databases">
        <title>Sequencing the genomes of 1000 actinobacteria strains.</title>
        <authorList>
            <person name="Klenk H.-P."/>
        </authorList>
    </citation>
    <scope>NUCLEOTIDE SEQUENCE [LARGE SCALE GENOMIC DNA]</scope>
    <source>
        <strain evidence="4 5">DSM 24083</strain>
    </source>
</reference>
<dbReference type="OrthoDB" id="4964096at2"/>
<proteinExistence type="predicted"/>
<dbReference type="Gene3D" id="3.10.450.280">
    <property type="match status" value="1"/>
</dbReference>
<evidence type="ECO:0000256" key="2">
    <source>
        <dbReference type="SAM" id="SignalP"/>
    </source>
</evidence>
<dbReference type="EMBL" id="VFOU01000002">
    <property type="protein sequence ID" value="TQL72637.1"/>
    <property type="molecule type" value="Genomic_DNA"/>
</dbReference>
<organism evidence="4 5">
    <name type="scientific">Enteractinococcus coprophilus</name>
    <dbReference type="NCBI Taxonomy" id="1027633"/>
    <lineage>
        <taxon>Bacteria</taxon>
        <taxon>Bacillati</taxon>
        <taxon>Actinomycetota</taxon>
        <taxon>Actinomycetes</taxon>
        <taxon>Micrococcales</taxon>
        <taxon>Micrococcaceae</taxon>
    </lineage>
</organism>
<dbReference type="AlphaFoldDB" id="A0A543AJ73"/>
<feature type="signal peptide" evidence="2">
    <location>
        <begin position="1"/>
        <end position="26"/>
    </location>
</feature>
<feature type="domain" description="ORF 12 gene product N-terminal" evidence="3">
    <location>
        <begin position="50"/>
        <end position="145"/>
    </location>
</feature>
<sequence length="181" mass="19676">MQLPKPRTILLTIFTATTLALTGCVADPDVADVLPDQGSVPTHVAEVTFPDTQVAQTSEWVVEQINGVRAINKQDWYSRVSPELTEEIPVDSLVGTLNSQLRPSLPFVPSDYEEPEPNYGITRLTPDLTAQPVDLHVKVDDTGLINALWYETVESDATSAPDTTEETTDDGEDVPSDGLGQ</sequence>
<evidence type="ECO:0000313" key="5">
    <source>
        <dbReference type="Proteomes" id="UP000319746"/>
    </source>
</evidence>
<evidence type="ECO:0000259" key="3">
    <source>
        <dbReference type="Pfam" id="PF18042"/>
    </source>
</evidence>
<feature type="compositionally biased region" description="Acidic residues" evidence="1">
    <location>
        <begin position="163"/>
        <end position="175"/>
    </location>
</feature>
<protein>
    <recommendedName>
        <fullName evidence="3">ORF 12 gene product N-terminal domain-containing protein</fullName>
    </recommendedName>
</protein>
<keyword evidence="5" id="KW-1185">Reference proteome</keyword>